<gene>
    <name evidence="2" type="ORF">GYA55_03240</name>
</gene>
<comment type="caution">
    <text evidence="2">The sequence shown here is derived from an EMBL/GenBank/DDBJ whole genome shotgun (WGS) entry which is preliminary data.</text>
</comment>
<feature type="signal peptide" evidence="1">
    <location>
        <begin position="1"/>
        <end position="27"/>
    </location>
</feature>
<reference evidence="2 3" key="1">
    <citation type="journal article" date="2020" name="Biotechnol. Biofuels">
        <title>New insights from the biogas microbiome by comprehensive genome-resolved metagenomics of nearly 1600 species originating from multiple anaerobic digesters.</title>
        <authorList>
            <person name="Campanaro S."/>
            <person name="Treu L."/>
            <person name="Rodriguez-R L.M."/>
            <person name="Kovalovszki A."/>
            <person name="Ziels R.M."/>
            <person name="Maus I."/>
            <person name="Zhu X."/>
            <person name="Kougias P.G."/>
            <person name="Basile A."/>
            <person name="Luo G."/>
            <person name="Schluter A."/>
            <person name="Konstantinidis K.T."/>
            <person name="Angelidaki I."/>
        </authorList>
    </citation>
    <scope>NUCLEOTIDE SEQUENCE [LARGE SCALE GENOMIC DNA]</scope>
    <source>
        <strain evidence="2">AS27yjCOA_65</strain>
    </source>
</reference>
<feature type="non-terminal residue" evidence="2">
    <location>
        <position position="1"/>
    </location>
</feature>
<feature type="chain" id="PRO_5030576417" evidence="1">
    <location>
        <begin position="28"/>
        <end position="162"/>
    </location>
</feature>
<evidence type="ECO:0000313" key="3">
    <source>
        <dbReference type="Proteomes" id="UP000524246"/>
    </source>
</evidence>
<proteinExistence type="predicted"/>
<dbReference type="AlphaFoldDB" id="A0A7X9FQ44"/>
<sequence>LRMLGKNSVKILALMALLLACLSESLAQQLTSEPVIESRCKNTVQLGKFRDGGILYKPENVHGGRGVTFLVQNFKYWFGPKKKNIYDINCKKRIGSVVMWSRGYAYGERYYSRPYGSRDNGASLARKARNISGRPGGIVIVNREFSVRIKDFRKREGFVRAP</sequence>
<evidence type="ECO:0000256" key="1">
    <source>
        <dbReference type="SAM" id="SignalP"/>
    </source>
</evidence>
<accession>A0A7X9FQ44</accession>
<name>A0A7X9FQ44_9DELT</name>
<keyword evidence="1" id="KW-0732">Signal</keyword>
<protein>
    <submittedName>
        <fullName evidence="2">Uncharacterized protein</fullName>
    </submittedName>
</protein>
<dbReference type="Proteomes" id="UP000524246">
    <property type="component" value="Unassembled WGS sequence"/>
</dbReference>
<organism evidence="2 3">
    <name type="scientific">SAR324 cluster bacterium</name>
    <dbReference type="NCBI Taxonomy" id="2024889"/>
    <lineage>
        <taxon>Bacteria</taxon>
        <taxon>Deltaproteobacteria</taxon>
        <taxon>SAR324 cluster</taxon>
    </lineage>
</organism>
<dbReference type="EMBL" id="JAAZON010000126">
    <property type="protein sequence ID" value="NMC62161.1"/>
    <property type="molecule type" value="Genomic_DNA"/>
</dbReference>
<evidence type="ECO:0000313" key="2">
    <source>
        <dbReference type="EMBL" id="NMC62161.1"/>
    </source>
</evidence>